<dbReference type="Proteomes" id="UP000521943">
    <property type="component" value="Unassembled WGS sequence"/>
</dbReference>
<gene>
    <name evidence="1" type="ORF">DFP72DRAFT_849729</name>
</gene>
<accession>A0A8H6HTZ6</accession>
<organism evidence="1 2">
    <name type="scientific">Ephemerocybe angulata</name>
    <dbReference type="NCBI Taxonomy" id="980116"/>
    <lineage>
        <taxon>Eukaryota</taxon>
        <taxon>Fungi</taxon>
        <taxon>Dikarya</taxon>
        <taxon>Basidiomycota</taxon>
        <taxon>Agaricomycotina</taxon>
        <taxon>Agaricomycetes</taxon>
        <taxon>Agaricomycetidae</taxon>
        <taxon>Agaricales</taxon>
        <taxon>Agaricineae</taxon>
        <taxon>Psathyrellaceae</taxon>
        <taxon>Ephemerocybe</taxon>
    </lineage>
</organism>
<proteinExistence type="predicted"/>
<evidence type="ECO:0000313" key="2">
    <source>
        <dbReference type="Proteomes" id="UP000521943"/>
    </source>
</evidence>
<dbReference type="AlphaFoldDB" id="A0A8H6HTZ6"/>
<comment type="caution">
    <text evidence="1">The sequence shown here is derived from an EMBL/GenBank/DDBJ whole genome shotgun (WGS) entry which is preliminary data.</text>
</comment>
<dbReference type="EMBL" id="JACGCI010000043">
    <property type="protein sequence ID" value="KAF6752594.1"/>
    <property type="molecule type" value="Genomic_DNA"/>
</dbReference>
<sequence>MACKSKSVANPPSGKRAACSLRITSQGDDLHPNNGSAGRREATLIWMWIASVLQEPAGRAWRARVRIFRLDSEILTTEVAMVDLCSALPSTSGTGQLVDHEVLRPEMPSWTSRCGVDACFFQTDQLDFIERPRATYDQNVLIPSYLLNPVSPNCTSLMGIPDEREYLEPSPSAAPGPWERRWMRDYYGSDGGSRDASPFVPTHLYMTTEAAGVYFSLVVMLKGSKCYIHGTYEAMFDYEVPVCLLAASFKAPYNGPSFVRRVLRWPHLLSNDHIHKRYAQEEVTLVCDTPGNGLASEHCPAVAQPTTIEALLASLSVLTEDEMTAIVYHASEALFANGKERVEDYKHFFFQVGSDWQASRLHQSVEVWQTALFAGLLLLQRYYSINLLRGHKSTSYNLLSEYRIDAVVFAAAIMALQHGIVDEHYSSPALDVEMGYPKGTHESCKIALLRGLEWNLNINAADLAKFTQDVTWAWPNGLALLYILKRSPFGQYGGPRQDDMFLDGGIIPPTAEF</sequence>
<evidence type="ECO:0000313" key="1">
    <source>
        <dbReference type="EMBL" id="KAF6752594.1"/>
    </source>
</evidence>
<keyword evidence="2" id="KW-1185">Reference proteome</keyword>
<protein>
    <submittedName>
        <fullName evidence="1">Uncharacterized protein</fullName>
    </submittedName>
</protein>
<name>A0A8H6HTZ6_9AGAR</name>
<reference evidence="1 2" key="1">
    <citation type="submission" date="2020-07" db="EMBL/GenBank/DDBJ databases">
        <title>Comparative genomics of pyrophilous fungi reveals a link between fire events and developmental genes.</title>
        <authorList>
            <consortium name="DOE Joint Genome Institute"/>
            <person name="Steindorff A.S."/>
            <person name="Carver A."/>
            <person name="Calhoun S."/>
            <person name="Stillman K."/>
            <person name="Liu H."/>
            <person name="Lipzen A."/>
            <person name="Pangilinan J."/>
            <person name="Labutti K."/>
            <person name="Bruns T.D."/>
            <person name="Grigoriev I.V."/>
        </authorList>
    </citation>
    <scope>NUCLEOTIDE SEQUENCE [LARGE SCALE GENOMIC DNA]</scope>
    <source>
        <strain evidence="1 2">CBS 144469</strain>
    </source>
</reference>